<dbReference type="Proteomes" id="UP000215059">
    <property type="component" value="Unassembled WGS sequence"/>
</dbReference>
<evidence type="ECO:0000313" key="2">
    <source>
        <dbReference type="Proteomes" id="UP000215059"/>
    </source>
</evidence>
<keyword evidence="1" id="KW-0808">Transferase</keyword>
<dbReference type="Gene3D" id="3.40.50.300">
    <property type="entry name" value="P-loop containing nucleotide triphosphate hydrolases"/>
    <property type="match status" value="1"/>
</dbReference>
<sequence>MKFILLFGPQAAGKMTIGHELEKTTQLKLFHNHMTIDLIVPFFDYGTKPFNRLVNLFREEMFEEAAKSNMYGLIFTYVWAFNEQSDWDFVNRTVELFESYGAEVYFVELESELNTRLERNRTEHRLQHKPTKRDLEWSDHDVVTSMEKYRLNSRDGEITRENYIKINNTNLSAAETAELIKTRFQL</sequence>
<gene>
    <name evidence="1" type="ORF">CGZ90_11270</name>
</gene>
<protein>
    <submittedName>
        <fullName evidence="1">Shikimate kinase</fullName>
    </submittedName>
</protein>
<keyword evidence="2" id="KW-1185">Reference proteome</keyword>
<dbReference type="OrthoDB" id="193997at2"/>
<dbReference type="EMBL" id="NOII01000003">
    <property type="protein sequence ID" value="OYD57262.1"/>
    <property type="molecule type" value="Genomic_DNA"/>
</dbReference>
<organism evidence="1 2">
    <name type="scientific">Fictibacillus aquaticus</name>
    <dbReference type="NCBI Taxonomy" id="2021314"/>
    <lineage>
        <taxon>Bacteria</taxon>
        <taxon>Bacillati</taxon>
        <taxon>Bacillota</taxon>
        <taxon>Bacilli</taxon>
        <taxon>Bacillales</taxon>
        <taxon>Fictibacillaceae</taxon>
        <taxon>Fictibacillus</taxon>
    </lineage>
</organism>
<dbReference type="RefSeq" id="WP_094252610.1">
    <property type="nucleotide sequence ID" value="NZ_JBHLXL010000001.1"/>
</dbReference>
<keyword evidence="1" id="KW-0418">Kinase</keyword>
<reference evidence="1 2" key="1">
    <citation type="submission" date="2017-07" db="EMBL/GenBank/DDBJ databases">
        <title>Fictibacillus sp. nov. GDSW-R2A3 Genome sequencing and assembly.</title>
        <authorList>
            <person name="Mayilraj S."/>
        </authorList>
    </citation>
    <scope>NUCLEOTIDE SEQUENCE [LARGE SCALE GENOMIC DNA]</scope>
    <source>
        <strain evidence="1 2">GDSW-R2A3</strain>
    </source>
</reference>
<name>A0A235F7Q4_9BACL</name>
<dbReference type="InterPro" id="IPR027417">
    <property type="entry name" value="P-loop_NTPase"/>
</dbReference>
<proteinExistence type="predicted"/>
<accession>A0A235F7Q4</accession>
<dbReference type="SUPFAM" id="SSF52540">
    <property type="entry name" value="P-loop containing nucleoside triphosphate hydrolases"/>
    <property type="match status" value="1"/>
</dbReference>
<evidence type="ECO:0000313" key="1">
    <source>
        <dbReference type="EMBL" id="OYD57262.1"/>
    </source>
</evidence>
<dbReference type="GO" id="GO:0016301">
    <property type="term" value="F:kinase activity"/>
    <property type="evidence" value="ECO:0007669"/>
    <property type="project" value="UniProtKB-KW"/>
</dbReference>
<comment type="caution">
    <text evidence="1">The sequence shown here is derived from an EMBL/GenBank/DDBJ whole genome shotgun (WGS) entry which is preliminary data.</text>
</comment>
<dbReference type="AlphaFoldDB" id="A0A235F7Q4"/>